<dbReference type="EMBL" id="KK112804">
    <property type="protein sequence ID" value="KFM58591.1"/>
    <property type="molecule type" value="Genomic_DNA"/>
</dbReference>
<dbReference type="AlphaFoldDB" id="A0A087T0F2"/>
<dbReference type="OrthoDB" id="10533579at2759"/>
<organism evidence="1 2">
    <name type="scientific">Stegodyphus mimosarum</name>
    <name type="common">African social velvet spider</name>
    <dbReference type="NCBI Taxonomy" id="407821"/>
    <lineage>
        <taxon>Eukaryota</taxon>
        <taxon>Metazoa</taxon>
        <taxon>Ecdysozoa</taxon>
        <taxon>Arthropoda</taxon>
        <taxon>Chelicerata</taxon>
        <taxon>Arachnida</taxon>
        <taxon>Araneae</taxon>
        <taxon>Araneomorphae</taxon>
        <taxon>Entelegynae</taxon>
        <taxon>Eresoidea</taxon>
        <taxon>Eresidae</taxon>
        <taxon>Stegodyphus</taxon>
    </lineage>
</organism>
<accession>A0A087T0F2</accession>
<keyword evidence="2" id="KW-1185">Reference proteome</keyword>
<feature type="non-terminal residue" evidence="1">
    <location>
        <position position="38"/>
    </location>
</feature>
<dbReference type="Proteomes" id="UP000054359">
    <property type="component" value="Unassembled WGS sequence"/>
</dbReference>
<sequence length="38" mass="4152">MSVPDMFEQHKTVTGSIAFLEPESATCLQLNEPSGEAR</sequence>
<proteinExistence type="predicted"/>
<evidence type="ECO:0000313" key="2">
    <source>
        <dbReference type="Proteomes" id="UP000054359"/>
    </source>
</evidence>
<protein>
    <submittedName>
        <fullName evidence="1">Uncharacterized protein</fullName>
    </submittedName>
</protein>
<name>A0A087T0F2_STEMI</name>
<evidence type="ECO:0000313" key="1">
    <source>
        <dbReference type="EMBL" id="KFM58591.1"/>
    </source>
</evidence>
<gene>
    <name evidence="1" type="ORF">X975_01194</name>
</gene>
<reference evidence="1 2" key="1">
    <citation type="submission" date="2013-11" db="EMBL/GenBank/DDBJ databases">
        <title>Genome sequencing of Stegodyphus mimosarum.</title>
        <authorList>
            <person name="Bechsgaard J."/>
        </authorList>
    </citation>
    <scope>NUCLEOTIDE SEQUENCE [LARGE SCALE GENOMIC DNA]</scope>
</reference>